<proteinExistence type="predicted"/>
<feature type="region of interest" description="Disordered" evidence="1">
    <location>
        <begin position="1"/>
        <end position="50"/>
    </location>
</feature>
<accession>A0A8T1V516</accession>
<evidence type="ECO:0000313" key="3">
    <source>
        <dbReference type="Proteomes" id="UP000694044"/>
    </source>
</evidence>
<reference evidence="2" key="1">
    <citation type="submission" date="2021-02" db="EMBL/GenBank/DDBJ databases">
        <authorList>
            <person name="Palmer J.M."/>
        </authorList>
    </citation>
    <scope>NUCLEOTIDE SEQUENCE</scope>
    <source>
        <strain evidence="2">SCRP734</strain>
    </source>
</reference>
<feature type="compositionally biased region" description="Polar residues" evidence="1">
    <location>
        <begin position="35"/>
        <end position="47"/>
    </location>
</feature>
<protein>
    <submittedName>
        <fullName evidence="2">Uncharacterized protein</fullName>
    </submittedName>
</protein>
<gene>
    <name evidence="2" type="ORF">PHYPSEUDO_014633</name>
</gene>
<sequence length="231" mass="24851">MKTRSKDRDDDVEQVVNEEPVAATQQKPPARQVSGVESSAADSQTVRTVAVDEELTQQEYAEALQMPEMTTIAAALQQLAIMVEGMQPSNDNTEDCEQQQLGKPRDEEANDRQQGPVIHDEGAEAGVRQLTATEAGTGTAATTQPAISAGNEPTAPSTQLAAVATALQQITTMIARVQTPATEAQQLEGVEDDGREVHHGDEQQVPRREVRDDTPPAPQRHHDQGGHRVPG</sequence>
<dbReference type="EMBL" id="JAGDFM010000849">
    <property type="protein sequence ID" value="KAG7376016.1"/>
    <property type="molecule type" value="Genomic_DNA"/>
</dbReference>
<comment type="caution">
    <text evidence="2">The sequence shown here is derived from an EMBL/GenBank/DDBJ whole genome shotgun (WGS) entry which is preliminary data.</text>
</comment>
<dbReference type="AlphaFoldDB" id="A0A8T1V516"/>
<organism evidence="2 3">
    <name type="scientific">Phytophthora pseudosyringae</name>
    <dbReference type="NCBI Taxonomy" id="221518"/>
    <lineage>
        <taxon>Eukaryota</taxon>
        <taxon>Sar</taxon>
        <taxon>Stramenopiles</taxon>
        <taxon>Oomycota</taxon>
        <taxon>Peronosporomycetes</taxon>
        <taxon>Peronosporales</taxon>
        <taxon>Peronosporaceae</taxon>
        <taxon>Phytophthora</taxon>
    </lineage>
</organism>
<dbReference type="Proteomes" id="UP000694044">
    <property type="component" value="Unassembled WGS sequence"/>
</dbReference>
<name>A0A8T1V516_9STRA</name>
<keyword evidence="3" id="KW-1185">Reference proteome</keyword>
<feature type="region of interest" description="Disordered" evidence="1">
    <location>
        <begin position="181"/>
        <end position="231"/>
    </location>
</feature>
<evidence type="ECO:0000256" key="1">
    <source>
        <dbReference type="SAM" id="MobiDB-lite"/>
    </source>
</evidence>
<feature type="region of interest" description="Disordered" evidence="1">
    <location>
        <begin position="85"/>
        <end position="160"/>
    </location>
</feature>
<feature type="compositionally biased region" description="Low complexity" evidence="1">
    <location>
        <begin position="131"/>
        <end position="143"/>
    </location>
</feature>
<evidence type="ECO:0000313" key="2">
    <source>
        <dbReference type="EMBL" id="KAG7376016.1"/>
    </source>
</evidence>
<feature type="compositionally biased region" description="Basic and acidic residues" evidence="1">
    <location>
        <begin position="195"/>
        <end position="231"/>
    </location>
</feature>